<keyword evidence="10" id="KW-1185">Reference proteome</keyword>
<keyword evidence="5 7" id="KW-0520">NAD</keyword>
<dbReference type="EC" id="1.1.1.22" evidence="3 7"/>
<name>A0ABT9VLP3_9BACI</name>
<feature type="domain" description="UDP-glucose/GDP-mannose dehydrogenase C-terminal" evidence="8">
    <location>
        <begin position="313"/>
        <end position="415"/>
    </location>
</feature>
<accession>A0ABT9VLP3</accession>
<evidence type="ECO:0000256" key="5">
    <source>
        <dbReference type="ARBA" id="ARBA00023027"/>
    </source>
</evidence>
<dbReference type="GO" id="GO:0003979">
    <property type="term" value="F:UDP-glucose 6-dehydrogenase activity"/>
    <property type="evidence" value="ECO:0007669"/>
    <property type="project" value="UniProtKB-EC"/>
</dbReference>
<sequence length="431" mass="47653">MKVAVAGTGYVGLVTGVCLAEVGHDVTCMDIDEYKINMLKKGISPIYEPGLDPFIQQNIQSGRLFFTTDAKEAYRNKEIIIVAVGTPENEDGSANLSYIQKVVKDIVENINGPLILVTKSTVPVGTNDQIQEWITEWNVRQYPIEVVSNPEFLREGSAIHDTFHGDRIVIGANSREASAQVARLYEPFHIPIVQTSIRSAEMIKYAANAFLATKISFINEIANICEKVGANIEDVAYGIGLDQRIGPHFLKAGIGYGGSCFPKDTKALVQIAGNVQHQFELLEAVIKVNNKQQVKLVKKAKQIFGSLNGKKCAILGLSFKPNTDDVREAASIVMAKELVKEGAAVVGYDPIAIDNAKSVLGDSIQYAHSIEEAVQNADIALIATEWEEIKQFPLRKYVELMKTPYVFDGRNCYSLEEIKKYRLKYYSIGRN</sequence>
<gene>
    <name evidence="9" type="ORF">J2S06_000966</name>
</gene>
<dbReference type="Pfam" id="PF03720">
    <property type="entry name" value="UDPG_MGDP_dh_C"/>
    <property type="match status" value="1"/>
</dbReference>
<dbReference type="SMART" id="SM00984">
    <property type="entry name" value="UDPG_MGDP_dh_C"/>
    <property type="match status" value="1"/>
</dbReference>
<evidence type="ECO:0000256" key="7">
    <source>
        <dbReference type="PIRNR" id="PIRNR000124"/>
    </source>
</evidence>
<dbReference type="PIRSF" id="PIRSF500134">
    <property type="entry name" value="UDPglc_DH_bac"/>
    <property type="match status" value="1"/>
</dbReference>
<organism evidence="9 10">
    <name type="scientific">Aeribacillus alveayuensis</name>
    <dbReference type="NCBI Taxonomy" id="279215"/>
    <lineage>
        <taxon>Bacteria</taxon>
        <taxon>Bacillati</taxon>
        <taxon>Bacillota</taxon>
        <taxon>Bacilli</taxon>
        <taxon>Bacillales</taxon>
        <taxon>Bacillaceae</taxon>
        <taxon>Aeribacillus</taxon>
    </lineage>
</organism>
<proteinExistence type="inferred from homology"/>
<dbReference type="Gene3D" id="1.20.5.100">
    <property type="entry name" value="Cytochrome c1, transmembrane anchor, C-terminal"/>
    <property type="match status" value="1"/>
</dbReference>
<comment type="caution">
    <text evidence="9">The sequence shown here is derived from an EMBL/GenBank/DDBJ whole genome shotgun (WGS) entry which is preliminary data.</text>
</comment>
<evidence type="ECO:0000256" key="1">
    <source>
        <dbReference type="ARBA" id="ARBA00004701"/>
    </source>
</evidence>
<dbReference type="InterPro" id="IPR017476">
    <property type="entry name" value="UDP-Glc/GDP-Man"/>
</dbReference>
<evidence type="ECO:0000313" key="10">
    <source>
        <dbReference type="Proteomes" id="UP001225646"/>
    </source>
</evidence>
<dbReference type="Pfam" id="PF00984">
    <property type="entry name" value="UDPG_MGDP_dh"/>
    <property type="match status" value="1"/>
</dbReference>
<evidence type="ECO:0000256" key="2">
    <source>
        <dbReference type="ARBA" id="ARBA00006601"/>
    </source>
</evidence>
<dbReference type="InterPro" id="IPR014027">
    <property type="entry name" value="UDP-Glc/GDP-Man_DH_C"/>
</dbReference>
<evidence type="ECO:0000256" key="4">
    <source>
        <dbReference type="ARBA" id="ARBA00023002"/>
    </source>
</evidence>
<dbReference type="EMBL" id="JAUSTR010000002">
    <property type="protein sequence ID" value="MDQ0161892.1"/>
    <property type="molecule type" value="Genomic_DNA"/>
</dbReference>
<evidence type="ECO:0000259" key="8">
    <source>
        <dbReference type="SMART" id="SM00984"/>
    </source>
</evidence>
<dbReference type="PIRSF" id="PIRSF000124">
    <property type="entry name" value="UDPglc_GDPman_dh"/>
    <property type="match status" value="1"/>
</dbReference>
<dbReference type="InterPro" id="IPR001732">
    <property type="entry name" value="UDP-Glc/GDP-Man_DH_N"/>
</dbReference>
<protein>
    <recommendedName>
        <fullName evidence="3 7">UDP-glucose 6-dehydrogenase</fullName>
        <ecNumber evidence="3 7">1.1.1.22</ecNumber>
    </recommendedName>
</protein>
<keyword evidence="4 7" id="KW-0560">Oxidoreductase</keyword>
<dbReference type="Gene3D" id="3.40.50.720">
    <property type="entry name" value="NAD(P)-binding Rossmann-like Domain"/>
    <property type="match status" value="2"/>
</dbReference>
<dbReference type="InterPro" id="IPR036220">
    <property type="entry name" value="UDP-Glc/GDP-Man_DH_C_sf"/>
</dbReference>
<evidence type="ECO:0000313" key="9">
    <source>
        <dbReference type="EMBL" id="MDQ0161892.1"/>
    </source>
</evidence>
<dbReference type="SUPFAM" id="SSF52413">
    <property type="entry name" value="UDP-glucose/GDP-mannose dehydrogenase C-terminal domain"/>
    <property type="match status" value="1"/>
</dbReference>
<dbReference type="InterPro" id="IPR014026">
    <property type="entry name" value="UDP-Glc/GDP-Man_DH_dimer"/>
</dbReference>
<comment type="catalytic activity">
    <reaction evidence="6 7">
        <text>UDP-alpha-D-glucose + 2 NAD(+) + H2O = UDP-alpha-D-glucuronate + 2 NADH + 3 H(+)</text>
        <dbReference type="Rhea" id="RHEA:23596"/>
        <dbReference type="ChEBI" id="CHEBI:15377"/>
        <dbReference type="ChEBI" id="CHEBI:15378"/>
        <dbReference type="ChEBI" id="CHEBI:57540"/>
        <dbReference type="ChEBI" id="CHEBI:57945"/>
        <dbReference type="ChEBI" id="CHEBI:58052"/>
        <dbReference type="ChEBI" id="CHEBI:58885"/>
        <dbReference type="EC" id="1.1.1.22"/>
    </reaction>
</comment>
<evidence type="ECO:0000256" key="3">
    <source>
        <dbReference type="ARBA" id="ARBA00012954"/>
    </source>
</evidence>
<dbReference type="Proteomes" id="UP001225646">
    <property type="component" value="Unassembled WGS sequence"/>
</dbReference>
<dbReference type="InterPro" id="IPR028357">
    <property type="entry name" value="UDPglc_DH_bac"/>
</dbReference>
<dbReference type="Pfam" id="PF03721">
    <property type="entry name" value="UDPG_MGDP_dh_N"/>
    <property type="match status" value="1"/>
</dbReference>
<comment type="similarity">
    <text evidence="2 7">Belongs to the UDP-glucose/GDP-mannose dehydrogenase family.</text>
</comment>
<dbReference type="NCBIfam" id="TIGR03026">
    <property type="entry name" value="NDP-sugDHase"/>
    <property type="match status" value="1"/>
</dbReference>
<evidence type="ECO:0000256" key="6">
    <source>
        <dbReference type="ARBA" id="ARBA00047473"/>
    </source>
</evidence>
<dbReference type="PANTHER" id="PTHR43750">
    <property type="entry name" value="UDP-GLUCOSE 6-DEHYDROGENASE TUAD"/>
    <property type="match status" value="1"/>
</dbReference>
<dbReference type="PANTHER" id="PTHR43750:SF4">
    <property type="entry name" value="UDP-GLUCOSE 6-DEHYDROGENASE YWQF"/>
    <property type="match status" value="1"/>
</dbReference>
<reference evidence="9 10" key="1">
    <citation type="submission" date="2023-07" db="EMBL/GenBank/DDBJ databases">
        <title>Genomic Encyclopedia of Type Strains, Phase IV (KMG-IV): sequencing the most valuable type-strain genomes for metagenomic binning, comparative biology and taxonomic classification.</title>
        <authorList>
            <person name="Goeker M."/>
        </authorList>
    </citation>
    <scope>NUCLEOTIDE SEQUENCE [LARGE SCALE GENOMIC DNA]</scope>
    <source>
        <strain evidence="9 10">DSM 19092</strain>
    </source>
</reference>
<comment type="pathway">
    <text evidence="1">Nucleotide-sugar biosynthesis; UDP-alpha-D-glucuronate biosynthesis; UDP-alpha-D-glucuronate from UDP-alpha-D-glucose: step 1/1.</text>
</comment>
<dbReference type="SUPFAM" id="SSF51735">
    <property type="entry name" value="NAD(P)-binding Rossmann-fold domains"/>
    <property type="match status" value="1"/>
</dbReference>
<dbReference type="InterPro" id="IPR008927">
    <property type="entry name" value="6-PGluconate_DH-like_C_sf"/>
</dbReference>
<dbReference type="RefSeq" id="WP_044895681.1">
    <property type="nucleotide sequence ID" value="NZ_JAUSTR010000002.1"/>
</dbReference>
<dbReference type="InterPro" id="IPR036291">
    <property type="entry name" value="NAD(P)-bd_dom_sf"/>
</dbReference>
<dbReference type="SUPFAM" id="SSF48179">
    <property type="entry name" value="6-phosphogluconate dehydrogenase C-terminal domain-like"/>
    <property type="match status" value="1"/>
</dbReference>